<dbReference type="PANTHER" id="PTHR19375">
    <property type="entry name" value="HEAT SHOCK PROTEIN 70KDA"/>
    <property type="match status" value="1"/>
</dbReference>
<sequence length="206" mass="23234">MILHKHFLQNGQITNTVATVPNYFNKKQRDTTLFVYKVALIKSVELVNESTAVIIEYKREYPSSLKEGDKIVVIDFGGGTLDIACCRIIHGNNVKVYSSGDDQDLGNNYYDYGIAPTVIRKGLEEECKKKENVQLVLFLDGTCKIQRNIEGIVNLFDIQTFADKNFNHLTVVAKGAAYLVYLKQEIALIKEVVYDIIPLPIGIELE</sequence>
<keyword evidence="1" id="KW-0547">Nucleotide-binding</keyword>
<reference evidence="3 4" key="1">
    <citation type="journal article" date="2019" name="PLoS Negl. Trop. Dis.">
        <title>Whole genome sequencing of Entamoeba nuttalli reveals mammalian host-related molecular signatures and a novel octapeptide-repeat surface protein.</title>
        <authorList>
            <person name="Tanaka M."/>
            <person name="Makiuchi T."/>
            <person name="Komiyama T."/>
            <person name="Shiina T."/>
            <person name="Osaki K."/>
            <person name="Tachibana H."/>
        </authorList>
    </citation>
    <scope>NUCLEOTIDE SEQUENCE [LARGE SCALE GENOMIC DNA]</scope>
    <source>
        <strain evidence="3 4">P19-061405</strain>
    </source>
</reference>
<dbReference type="InterPro" id="IPR043129">
    <property type="entry name" value="ATPase_NBD"/>
</dbReference>
<keyword evidence="4" id="KW-1185">Reference proteome</keyword>
<proteinExistence type="predicted"/>
<gene>
    <name evidence="3" type="ORF">ENUP19_0209G0011</name>
</gene>
<dbReference type="Gene3D" id="3.90.640.10">
    <property type="entry name" value="Actin, Chain A, domain 4"/>
    <property type="match status" value="1"/>
</dbReference>
<protein>
    <recommendedName>
        <fullName evidence="5">Heat shock protein 70</fullName>
    </recommendedName>
</protein>
<evidence type="ECO:0008006" key="5">
    <source>
        <dbReference type="Google" id="ProtNLM"/>
    </source>
</evidence>
<evidence type="ECO:0000256" key="2">
    <source>
        <dbReference type="ARBA" id="ARBA00022840"/>
    </source>
</evidence>
<comment type="caution">
    <text evidence="3">The sequence shown here is derived from an EMBL/GenBank/DDBJ whole genome shotgun (WGS) entry which is preliminary data.</text>
</comment>
<evidence type="ECO:0000313" key="4">
    <source>
        <dbReference type="Proteomes" id="UP001628156"/>
    </source>
</evidence>
<dbReference type="EMBL" id="BAAFRS010000209">
    <property type="protein sequence ID" value="GAB1224594.1"/>
    <property type="molecule type" value="Genomic_DNA"/>
</dbReference>
<evidence type="ECO:0000256" key="1">
    <source>
        <dbReference type="ARBA" id="ARBA00022741"/>
    </source>
</evidence>
<dbReference type="InterPro" id="IPR013126">
    <property type="entry name" value="Hsp_70_fam"/>
</dbReference>
<evidence type="ECO:0000313" key="3">
    <source>
        <dbReference type="EMBL" id="GAB1224594.1"/>
    </source>
</evidence>
<dbReference type="Pfam" id="PF00012">
    <property type="entry name" value="HSP70"/>
    <property type="match status" value="1"/>
</dbReference>
<keyword evidence="2" id="KW-0067">ATP-binding</keyword>
<dbReference type="SUPFAM" id="SSF53067">
    <property type="entry name" value="Actin-like ATPase domain"/>
    <property type="match status" value="2"/>
</dbReference>
<dbReference type="Gene3D" id="3.30.420.40">
    <property type="match status" value="2"/>
</dbReference>
<accession>A0ABQ0DP16</accession>
<name>A0ABQ0DP16_9EUKA</name>
<dbReference type="Proteomes" id="UP001628156">
    <property type="component" value="Unassembled WGS sequence"/>
</dbReference>
<organism evidence="3 4">
    <name type="scientific">Entamoeba nuttalli</name>
    <dbReference type="NCBI Taxonomy" id="412467"/>
    <lineage>
        <taxon>Eukaryota</taxon>
        <taxon>Amoebozoa</taxon>
        <taxon>Evosea</taxon>
        <taxon>Archamoebae</taxon>
        <taxon>Mastigamoebida</taxon>
        <taxon>Entamoebidae</taxon>
        <taxon>Entamoeba</taxon>
    </lineage>
</organism>